<dbReference type="PANTHER" id="PTHR35007">
    <property type="entry name" value="INTEGRAL MEMBRANE PROTEIN-RELATED"/>
    <property type="match status" value="1"/>
</dbReference>
<sequence>MAGILVALFLAAAFGLLLRPLQPQMPGHSADDRAGRTASKVPVPDGAATGIADPALMLDLVAAMLEAGQSLLPALGILADVVDPHTASCLRRVQSALEFGAPWAVAWELAEPRLGADPPGRLPAGYPRPNRAGVKRSPAAELRDALTFVATTGAPSAAVLLATAAQLRRRRSREAERRAAALGVRLVVPLGLCALPAFIVLTVVPLLLSLLPSFP</sequence>
<feature type="domain" description="Type II secretion system protein GspF" evidence="7">
    <location>
        <begin position="58"/>
        <end position="202"/>
    </location>
</feature>
<accession>A0ABZ2ZXX8</accession>
<evidence type="ECO:0000313" key="9">
    <source>
        <dbReference type="Proteomes" id="UP001448858"/>
    </source>
</evidence>
<dbReference type="EMBL" id="CP151657">
    <property type="protein sequence ID" value="WZP16038.1"/>
    <property type="molecule type" value="Genomic_DNA"/>
</dbReference>
<dbReference type="Proteomes" id="UP001448858">
    <property type="component" value="Chromosome"/>
</dbReference>
<reference evidence="8 9" key="1">
    <citation type="submission" date="2024-04" db="EMBL/GenBank/DDBJ databases">
        <title>Arthrobacter sp. from Plains bison fecal sample.</title>
        <authorList>
            <person name="Ruzzini A."/>
        </authorList>
    </citation>
    <scope>NUCLEOTIDE SEQUENCE [LARGE SCALE GENOMIC DNA]</scope>
    <source>
        <strain evidence="8 9">EINP1</strain>
    </source>
</reference>
<keyword evidence="3 6" id="KW-0812">Transmembrane</keyword>
<dbReference type="PANTHER" id="PTHR35007:SF3">
    <property type="entry name" value="POSSIBLE CONSERVED ALANINE RICH MEMBRANE PROTEIN"/>
    <property type="match status" value="1"/>
</dbReference>
<evidence type="ECO:0000256" key="6">
    <source>
        <dbReference type="SAM" id="Phobius"/>
    </source>
</evidence>
<dbReference type="RefSeq" id="WP_342023684.1">
    <property type="nucleotide sequence ID" value="NZ_CP151657.1"/>
</dbReference>
<evidence type="ECO:0000256" key="2">
    <source>
        <dbReference type="ARBA" id="ARBA00022475"/>
    </source>
</evidence>
<keyword evidence="5 6" id="KW-0472">Membrane</keyword>
<gene>
    <name evidence="8" type="ORF">AAE021_00125</name>
</gene>
<evidence type="ECO:0000313" key="8">
    <source>
        <dbReference type="EMBL" id="WZP16038.1"/>
    </source>
</evidence>
<dbReference type="Pfam" id="PF00482">
    <property type="entry name" value="T2SSF"/>
    <property type="match status" value="1"/>
</dbReference>
<evidence type="ECO:0000256" key="4">
    <source>
        <dbReference type="ARBA" id="ARBA00022989"/>
    </source>
</evidence>
<feature type="transmembrane region" description="Helical" evidence="6">
    <location>
        <begin position="186"/>
        <end position="208"/>
    </location>
</feature>
<protein>
    <submittedName>
        <fullName evidence="8">Type II secretion system F family protein</fullName>
    </submittedName>
</protein>
<keyword evidence="9" id="KW-1185">Reference proteome</keyword>
<organism evidence="8 9">
    <name type="scientific">Arthrobacter citreus</name>
    <dbReference type="NCBI Taxonomy" id="1670"/>
    <lineage>
        <taxon>Bacteria</taxon>
        <taxon>Bacillati</taxon>
        <taxon>Actinomycetota</taxon>
        <taxon>Actinomycetes</taxon>
        <taxon>Micrococcales</taxon>
        <taxon>Micrococcaceae</taxon>
        <taxon>Arthrobacter</taxon>
    </lineage>
</organism>
<feature type="transmembrane region" description="Helical" evidence="6">
    <location>
        <begin position="145"/>
        <end position="165"/>
    </location>
</feature>
<keyword evidence="4 6" id="KW-1133">Transmembrane helix</keyword>
<comment type="subcellular location">
    <subcellularLocation>
        <location evidence="1">Cell membrane</location>
        <topology evidence="1">Multi-pass membrane protein</topology>
    </subcellularLocation>
</comment>
<name>A0ABZ2ZXX8_9MICC</name>
<keyword evidence="2" id="KW-1003">Cell membrane</keyword>
<evidence type="ECO:0000256" key="1">
    <source>
        <dbReference type="ARBA" id="ARBA00004651"/>
    </source>
</evidence>
<dbReference type="InterPro" id="IPR018076">
    <property type="entry name" value="T2SS_GspF_dom"/>
</dbReference>
<evidence type="ECO:0000256" key="3">
    <source>
        <dbReference type="ARBA" id="ARBA00022692"/>
    </source>
</evidence>
<evidence type="ECO:0000259" key="7">
    <source>
        <dbReference type="Pfam" id="PF00482"/>
    </source>
</evidence>
<evidence type="ECO:0000256" key="5">
    <source>
        <dbReference type="ARBA" id="ARBA00023136"/>
    </source>
</evidence>
<proteinExistence type="predicted"/>